<organism evidence="3">
    <name type="scientific">Drosophila persimilis</name>
    <name type="common">Fruit fly</name>
    <dbReference type="NCBI Taxonomy" id="7234"/>
    <lineage>
        <taxon>Eukaryota</taxon>
        <taxon>Metazoa</taxon>
        <taxon>Ecdysozoa</taxon>
        <taxon>Arthropoda</taxon>
        <taxon>Hexapoda</taxon>
        <taxon>Insecta</taxon>
        <taxon>Pterygota</taxon>
        <taxon>Neoptera</taxon>
        <taxon>Endopterygota</taxon>
        <taxon>Diptera</taxon>
        <taxon>Brachycera</taxon>
        <taxon>Muscomorpha</taxon>
        <taxon>Ephydroidea</taxon>
        <taxon>Drosophilidae</taxon>
        <taxon>Drosophila</taxon>
        <taxon>Sophophora</taxon>
    </lineage>
</organism>
<dbReference type="EMBL" id="CH479193">
    <property type="protein sequence ID" value="EDW26778.1"/>
    <property type="molecule type" value="Genomic_DNA"/>
</dbReference>
<evidence type="ECO:0000313" key="2">
    <source>
        <dbReference type="EMBL" id="EDW26778.1"/>
    </source>
</evidence>
<protein>
    <submittedName>
        <fullName evidence="2">GL14606</fullName>
    </submittedName>
</protein>
<name>B4GVT3_DROPE</name>
<accession>B4GVT3</accession>
<reference evidence="2 3" key="1">
    <citation type="journal article" date="2007" name="Nature">
        <title>Evolution of genes and genomes on the Drosophila phylogeny.</title>
        <authorList>
            <consortium name="Drosophila 12 Genomes Consortium"/>
            <person name="Clark A.G."/>
            <person name="Eisen M.B."/>
            <person name="Smith D.R."/>
            <person name="Bergman C.M."/>
            <person name="Oliver B."/>
            <person name="Markow T.A."/>
            <person name="Kaufman T.C."/>
            <person name="Kellis M."/>
            <person name="Gelbart W."/>
            <person name="Iyer V.N."/>
            <person name="Pollard D.A."/>
            <person name="Sackton T.B."/>
            <person name="Larracuente A.M."/>
            <person name="Singh N.D."/>
            <person name="Abad J.P."/>
            <person name="Abt D.N."/>
            <person name="Adryan B."/>
            <person name="Aguade M."/>
            <person name="Akashi H."/>
            <person name="Anderson W.W."/>
            <person name="Aquadro C.F."/>
            <person name="Ardell D.H."/>
            <person name="Arguello R."/>
            <person name="Artieri C.G."/>
            <person name="Barbash D.A."/>
            <person name="Barker D."/>
            <person name="Barsanti P."/>
            <person name="Batterham P."/>
            <person name="Batzoglou S."/>
            <person name="Begun D."/>
            <person name="Bhutkar A."/>
            <person name="Blanco E."/>
            <person name="Bosak S.A."/>
            <person name="Bradley R.K."/>
            <person name="Brand A.D."/>
            <person name="Brent M.R."/>
            <person name="Brooks A.N."/>
            <person name="Brown R.H."/>
            <person name="Butlin R.K."/>
            <person name="Caggese C."/>
            <person name="Calvi B.R."/>
            <person name="Bernardo de Carvalho A."/>
            <person name="Caspi A."/>
            <person name="Castrezana S."/>
            <person name="Celniker S.E."/>
            <person name="Chang J.L."/>
            <person name="Chapple C."/>
            <person name="Chatterji S."/>
            <person name="Chinwalla A."/>
            <person name="Civetta A."/>
            <person name="Clifton S.W."/>
            <person name="Comeron J.M."/>
            <person name="Costello J.C."/>
            <person name="Coyne J.A."/>
            <person name="Daub J."/>
            <person name="David R.G."/>
            <person name="Delcher A.L."/>
            <person name="Delehaunty K."/>
            <person name="Do C.B."/>
            <person name="Ebling H."/>
            <person name="Edwards K."/>
            <person name="Eickbush T."/>
            <person name="Evans J.D."/>
            <person name="Filipski A."/>
            <person name="Findeiss S."/>
            <person name="Freyhult E."/>
            <person name="Fulton L."/>
            <person name="Fulton R."/>
            <person name="Garcia A.C."/>
            <person name="Gardiner A."/>
            <person name="Garfield D.A."/>
            <person name="Garvin B.E."/>
            <person name="Gibson G."/>
            <person name="Gilbert D."/>
            <person name="Gnerre S."/>
            <person name="Godfrey J."/>
            <person name="Good R."/>
            <person name="Gotea V."/>
            <person name="Gravely B."/>
            <person name="Greenberg A.J."/>
            <person name="Griffiths-Jones S."/>
            <person name="Gross S."/>
            <person name="Guigo R."/>
            <person name="Gustafson E.A."/>
            <person name="Haerty W."/>
            <person name="Hahn M.W."/>
            <person name="Halligan D.L."/>
            <person name="Halpern A.L."/>
            <person name="Halter G.M."/>
            <person name="Han M.V."/>
            <person name="Heger A."/>
            <person name="Hillier L."/>
            <person name="Hinrichs A.S."/>
            <person name="Holmes I."/>
            <person name="Hoskins R.A."/>
            <person name="Hubisz M.J."/>
            <person name="Hultmark D."/>
            <person name="Huntley M.A."/>
            <person name="Jaffe D.B."/>
            <person name="Jagadeeshan S."/>
            <person name="Jeck W.R."/>
            <person name="Johnson J."/>
            <person name="Jones C.D."/>
            <person name="Jordan W.C."/>
            <person name="Karpen G.H."/>
            <person name="Kataoka E."/>
            <person name="Keightley P.D."/>
            <person name="Kheradpour P."/>
            <person name="Kirkness E.F."/>
            <person name="Koerich L.B."/>
            <person name="Kristiansen K."/>
            <person name="Kudrna D."/>
            <person name="Kulathinal R.J."/>
            <person name="Kumar S."/>
            <person name="Kwok R."/>
            <person name="Lander E."/>
            <person name="Langley C.H."/>
            <person name="Lapoint R."/>
            <person name="Lazzaro B.P."/>
            <person name="Lee S.J."/>
            <person name="Levesque L."/>
            <person name="Li R."/>
            <person name="Lin C.F."/>
            <person name="Lin M.F."/>
            <person name="Lindblad-Toh K."/>
            <person name="Llopart A."/>
            <person name="Long M."/>
            <person name="Low L."/>
            <person name="Lozovsky E."/>
            <person name="Lu J."/>
            <person name="Luo M."/>
            <person name="Machado C.A."/>
            <person name="Makalowski W."/>
            <person name="Marzo M."/>
            <person name="Matsuda M."/>
            <person name="Matzkin L."/>
            <person name="McAllister B."/>
            <person name="McBride C.S."/>
            <person name="McKernan B."/>
            <person name="McKernan K."/>
            <person name="Mendez-Lago M."/>
            <person name="Minx P."/>
            <person name="Mollenhauer M.U."/>
            <person name="Montooth K."/>
            <person name="Mount S.M."/>
            <person name="Mu X."/>
            <person name="Myers E."/>
            <person name="Negre B."/>
            <person name="Newfeld S."/>
            <person name="Nielsen R."/>
            <person name="Noor M.A."/>
            <person name="O'Grady P."/>
            <person name="Pachter L."/>
            <person name="Papaceit M."/>
            <person name="Parisi M.J."/>
            <person name="Parisi M."/>
            <person name="Parts L."/>
            <person name="Pedersen J.S."/>
            <person name="Pesole G."/>
            <person name="Phillippy A.M."/>
            <person name="Ponting C.P."/>
            <person name="Pop M."/>
            <person name="Porcelli D."/>
            <person name="Powell J.R."/>
            <person name="Prohaska S."/>
            <person name="Pruitt K."/>
            <person name="Puig M."/>
            <person name="Quesneville H."/>
            <person name="Ram K.R."/>
            <person name="Rand D."/>
            <person name="Rasmussen M.D."/>
            <person name="Reed L.K."/>
            <person name="Reenan R."/>
            <person name="Reily A."/>
            <person name="Remington K.A."/>
            <person name="Rieger T.T."/>
            <person name="Ritchie M.G."/>
            <person name="Robin C."/>
            <person name="Rogers Y.H."/>
            <person name="Rohde C."/>
            <person name="Rozas J."/>
            <person name="Rubenfield M.J."/>
            <person name="Ruiz A."/>
            <person name="Russo S."/>
            <person name="Salzberg S.L."/>
            <person name="Sanchez-Gracia A."/>
            <person name="Saranga D.J."/>
            <person name="Sato H."/>
            <person name="Schaeffer S.W."/>
            <person name="Schatz M.C."/>
            <person name="Schlenke T."/>
            <person name="Schwartz R."/>
            <person name="Segarra C."/>
            <person name="Singh R.S."/>
            <person name="Sirot L."/>
            <person name="Sirota M."/>
            <person name="Sisneros N.B."/>
            <person name="Smith C.D."/>
            <person name="Smith T.F."/>
            <person name="Spieth J."/>
            <person name="Stage D.E."/>
            <person name="Stark A."/>
            <person name="Stephan W."/>
            <person name="Strausberg R.L."/>
            <person name="Strempel S."/>
            <person name="Sturgill D."/>
            <person name="Sutton G."/>
            <person name="Sutton G.G."/>
            <person name="Tao W."/>
            <person name="Teichmann S."/>
            <person name="Tobari Y.N."/>
            <person name="Tomimura Y."/>
            <person name="Tsolas J.M."/>
            <person name="Valente V.L."/>
            <person name="Venter E."/>
            <person name="Venter J.C."/>
            <person name="Vicario S."/>
            <person name="Vieira F.G."/>
            <person name="Vilella A.J."/>
            <person name="Villasante A."/>
            <person name="Walenz B."/>
            <person name="Wang J."/>
            <person name="Wasserman M."/>
            <person name="Watts T."/>
            <person name="Wilson D."/>
            <person name="Wilson R.K."/>
            <person name="Wing R.A."/>
            <person name="Wolfner M.F."/>
            <person name="Wong A."/>
            <person name="Wong G.K."/>
            <person name="Wu C.I."/>
            <person name="Wu G."/>
            <person name="Yamamoto D."/>
            <person name="Yang H.P."/>
            <person name="Yang S.P."/>
            <person name="Yorke J.A."/>
            <person name="Yoshida K."/>
            <person name="Zdobnov E."/>
            <person name="Zhang P."/>
            <person name="Zhang Y."/>
            <person name="Zimin A.V."/>
            <person name="Baldwin J."/>
            <person name="Abdouelleil A."/>
            <person name="Abdulkadir J."/>
            <person name="Abebe A."/>
            <person name="Abera B."/>
            <person name="Abreu J."/>
            <person name="Acer S.C."/>
            <person name="Aftuck L."/>
            <person name="Alexander A."/>
            <person name="An P."/>
            <person name="Anderson E."/>
            <person name="Anderson S."/>
            <person name="Arachi H."/>
            <person name="Azer M."/>
            <person name="Bachantsang P."/>
            <person name="Barry A."/>
            <person name="Bayul T."/>
            <person name="Berlin A."/>
            <person name="Bessette D."/>
            <person name="Bloom T."/>
            <person name="Blye J."/>
            <person name="Boguslavskiy L."/>
            <person name="Bonnet C."/>
            <person name="Boukhgalter B."/>
            <person name="Bourzgui I."/>
            <person name="Brown A."/>
            <person name="Cahill P."/>
            <person name="Channer S."/>
            <person name="Cheshatsang Y."/>
            <person name="Chuda L."/>
            <person name="Citroen M."/>
            <person name="Collymore A."/>
            <person name="Cooke P."/>
            <person name="Costello M."/>
            <person name="D'Aco K."/>
            <person name="Daza R."/>
            <person name="De Haan G."/>
            <person name="DeGray S."/>
            <person name="DeMaso C."/>
            <person name="Dhargay N."/>
            <person name="Dooley K."/>
            <person name="Dooley E."/>
            <person name="Doricent M."/>
            <person name="Dorje P."/>
            <person name="Dorjee K."/>
            <person name="Dupes A."/>
            <person name="Elong R."/>
            <person name="Falk J."/>
            <person name="Farina A."/>
            <person name="Faro S."/>
            <person name="Ferguson D."/>
            <person name="Fisher S."/>
            <person name="Foley C.D."/>
            <person name="Franke A."/>
            <person name="Friedrich D."/>
            <person name="Gadbois L."/>
            <person name="Gearin G."/>
            <person name="Gearin C.R."/>
            <person name="Giannoukos G."/>
            <person name="Goode T."/>
            <person name="Graham J."/>
            <person name="Grandbois E."/>
            <person name="Grewal S."/>
            <person name="Gyaltsen K."/>
            <person name="Hafez N."/>
            <person name="Hagos B."/>
            <person name="Hall J."/>
            <person name="Henson C."/>
            <person name="Hollinger A."/>
            <person name="Honan T."/>
            <person name="Huard M.D."/>
            <person name="Hughes L."/>
            <person name="Hurhula B."/>
            <person name="Husby M.E."/>
            <person name="Kamat A."/>
            <person name="Kanga B."/>
            <person name="Kashin S."/>
            <person name="Khazanovich D."/>
            <person name="Kisner P."/>
            <person name="Lance K."/>
            <person name="Lara M."/>
            <person name="Lee W."/>
            <person name="Lennon N."/>
            <person name="Letendre F."/>
            <person name="LeVine R."/>
            <person name="Lipovsky A."/>
            <person name="Liu X."/>
            <person name="Liu J."/>
            <person name="Liu S."/>
            <person name="Lokyitsang T."/>
            <person name="Lokyitsang Y."/>
            <person name="Lubonja R."/>
            <person name="Lui A."/>
            <person name="MacDonald P."/>
            <person name="Magnisalis V."/>
            <person name="Maru K."/>
            <person name="Matthews C."/>
            <person name="McCusker W."/>
            <person name="McDonough S."/>
            <person name="Mehta T."/>
            <person name="Meldrim J."/>
            <person name="Meneus L."/>
            <person name="Mihai O."/>
            <person name="Mihalev A."/>
            <person name="Mihova T."/>
            <person name="Mittelman R."/>
            <person name="Mlenga V."/>
            <person name="Montmayeur A."/>
            <person name="Mulrain L."/>
            <person name="Navidi A."/>
            <person name="Naylor J."/>
            <person name="Negash T."/>
            <person name="Nguyen T."/>
            <person name="Nguyen N."/>
            <person name="Nicol R."/>
            <person name="Norbu C."/>
            <person name="Norbu N."/>
            <person name="Novod N."/>
            <person name="O'Neill B."/>
            <person name="Osman S."/>
            <person name="Markiewicz E."/>
            <person name="Oyono O.L."/>
            <person name="Patti C."/>
            <person name="Phunkhang P."/>
            <person name="Pierre F."/>
            <person name="Priest M."/>
            <person name="Raghuraman S."/>
            <person name="Rege F."/>
            <person name="Reyes R."/>
            <person name="Rise C."/>
            <person name="Rogov P."/>
            <person name="Ross K."/>
            <person name="Ryan E."/>
            <person name="Settipalli S."/>
            <person name="Shea T."/>
            <person name="Sherpa N."/>
            <person name="Shi L."/>
            <person name="Shih D."/>
            <person name="Sparrow T."/>
            <person name="Spaulding J."/>
            <person name="Stalker J."/>
            <person name="Stange-Thomann N."/>
            <person name="Stavropoulos S."/>
            <person name="Stone C."/>
            <person name="Strader C."/>
            <person name="Tesfaye S."/>
            <person name="Thomson T."/>
            <person name="Thoulutsang Y."/>
            <person name="Thoulutsang D."/>
            <person name="Topham K."/>
            <person name="Topping I."/>
            <person name="Tsamla T."/>
            <person name="Vassiliev H."/>
            <person name="Vo A."/>
            <person name="Wangchuk T."/>
            <person name="Wangdi T."/>
            <person name="Weiand M."/>
            <person name="Wilkinson J."/>
            <person name="Wilson A."/>
            <person name="Yadav S."/>
            <person name="Young G."/>
            <person name="Yu Q."/>
            <person name="Zembek L."/>
            <person name="Zhong D."/>
            <person name="Zimmer A."/>
            <person name="Zwirko Z."/>
            <person name="Jaffe D.B."/>
            <person name="Alvarez P."/>
            <person name="Brockman W."/>
            <person name="Butler J."/>
            <person name="Chin C."/>
            <person name="Gnerre S."/>
            <person name="Grabherr M."/>
            <person name="Kleber M."/>
            <person name="Mauceli E."/>
            <person name="MacCallum I."/>
        </authorList>
    </citation>
    <scope>NUCLEOTIDE SEQUENCE [LARGE SCALE GENOMIC DNA]</scope>
    <source>
        <strain evidence="3">MSH-3 / Tucson 14011-0111.49</strain>
    </source>
</reference>
<keyword evidence="3" id="KW-1185">Reference proteome</keyword>
<evidence type="ECO:0000313" key="3">
    <source>
        <dbReference type="Proteomes" id="UP000008744"/>
    </source>
</evidence>
<gene>
    <name evidence="2" type="primary">Dper\GL14606</name>
    <name evidence="2" type="ORF">Dper_GL14606</name>
</gene>
<evidence type="ECO:0000256" key="1">
    <source>
        <dbReference type="SAM" id="MobiDB-lite"/>
    </source>
</evidence>
<sequence>MKSVWSSMFQKCKNVLRWSLRCLGQQQQVHAPGLAPEDPVPRGKFDGKTPHRTGIVEDNSHIDTILQQYIDRLKLAKLSVWFSRDLDVEWLETQGLLKACVDRQSSIFAEPLFKSKNDCRCR</sequence>
<dbReference type="AlphaFoldDB" id="B4GVT3"/>
<dbReference type="Proteomes" id="UP000008744">
    <property type="component" value="Unassembled WGS sequence"/>
</dbReference>
<dbReference type="HOGENOM" id="CLU_2029089_0_0_1"/>
<proteinExistence type="predicted"/>
<feature type="region of interest" description="Disordered" evidence="1">
    <location>
        <begin position="30"/>
        <end position="53"/>
    </location>
</feature>
<feature type="compositionally biased region" description="Basic and acidic residues" evidence="1">
    <location>
        <begin position="39"/>
        <end position="53"/>
    </location>
</feature>